<protein>
    <submittedName>
        <fullName evidence="2">N-acetyltransferase</fullName>
    </submittedName>
</protein>
<dbReference type="Gene3D" id="3.40.630.30">
    <property type="match status" value="1"/>
</dbReference>
<dbReference type="AlphaFoldDB" id="A0A3L7A7L8"/>
<organism evidence="2 3">
    <name type="scientific">Xanthobacter tagetidis</name>
    <dbReference type="NCBI Taxonomy" id="60216"/>
    <lineage>
        <taxon>Bacteria</taxon>
        <taxon>Pseudomonadati</taxon>
        <taxon>Pseudomonadota</taxon>
        <taxon>Alphaproteobacteria</taxon>
        <taxon>Hyphomicrobiales</taxon>
        <taxon>Xanthobacteraceae</taxon>
        <taxon>Xanthobacter</taxon>
    </lineage>
</organism>
<dbReference type="InterPro" id="IPR016181">
    <property type="entry name" value="Acyl_CoA_acyltransferase"/>
</dbReference>
<dbReference type="OrthoDB" id="9815099at2"/>
<keyword evidence="2" id="KW-0808">Transferase</keyword>
<dbReference type="CDD" id="cd04301">
    <property type="entry name" value="NAT_SF"/>
    <property type="match status" value="1"/>
</dbReference>
<dbReference type="EMBL" id="RCTF01000013">
    <property type="protein sequence ID" value="RLP76283.1"/>
    <property type="molecule type" value="Genomic_DNA"/>
</dbReference>
<evidence type="ECO:0000259" key="1">
    <source>
        <dbReference type="PROSITE" id="PS51186"/>
    </source>
</evidence>
<dbReference type="Proteomes" id="UP000269692">
    <property type="component" value="Unassembled WGS sequence"/>
</dbReference>
<comment type="caution">
    <text evidence="2">The sequence shown here is derived from an EMBL/GenBank/DDBJ whole genome shotgun (WGS) entry which is preliminary data.</text>
</comment>
<reference evidence="2 3" key="1">
    <citation type="submission" date="2018-10" db="EMBL/GenBank/DDBJ databases">
        <title>Xanthobacter tagetidis genome sequencing and assembly.</title>
        <authorList>
            <person name="Maclea K.S."/>
            <person name="Goen A.E."/>
            <person name="Fatima S.A."/>
        </authorList>
    </citation>
    <scope>NUCLEOTIDE SEQUENCE [LARGE SCALE GENOMIC DNA]</scope>
    <source>
        <strain evidence="2 3">ATCC 700314</strain>
    </source>
</reference>
<accession>A0A3L7A7L8</accession>
<feature type="domain" description="N-acetyltransferase" evidence="1">
    <location>
        <begin position="2"/>
        <end position="145"/>
    </location>
</feature>
<sequence>MTEIVLETVEDVAGREGLLDLCMGAARFMKSSERLREGRLPAEGLAFSAHGPDGRMAGTVRLWNVAAGPGKPALLLGPLAVHPWFRARGLGGALMRHALGAAKAKGHAAVLLVGDAPYYARFGFSADHTRELWMPGAYDRDRLLGLELVDGALAGARGLISPTGARVALPSFAELMARDEGLRKTA</sequence>
<dbReference type="InterPro" id="IPR000182">
    <property type="entry name" value="GNAT_dom"/>
</dbReference>
<dbReference type="GO" id="GO:0016747">
    <property type="term" value="F:acyltransferase activity, transferring groups other than amino-acyl groups"/>
    <property type="evidence" value="ECO:0007669"/>
    <property type="project" value="InterPro"/>
</dbReference>
<dbReference type="RefSeq" id="WP_121624313.1">
    <property type="nucleotide sequence ID" value="NZ_JACIIW010000005.1"/>
</dbReference>
<name>A0A3L7A7L8_9HYPH</name>
<dbReference type="PROSITE" id="PS51186">
    <property type="entry name" value="GNAT"/>
    <property type="match status" value="1"/>
</dbReference>
<dbReference type="Pfam" id="PF13508">
    <property type="entry name" value="Acetyltransf_7"/>
    <property type="match status" value="1"/>
</dbReference>
<proteinExistence type="predicted"/>
<evidence type="ECO:0000313" key="2">
    <source>
        <dbReference type="EMBL" id="RLP76283.1"/>
    </source>
</evidence>
<evidence type="ECO:0000313" key="3">
    <source>
        <dbReference type="Proteomes" id="UP000269692"/>
    </source>
</evidence>
<keyword evidence="3" id="KW-1185">Reference proteome</keyword>
<dbReference type="SUPFAM" id="SSF55729">
    <property type="entry name" value="Acyl-CoA N-acyltransferases (Nat)"/>
    <property type="match status" value="1"/>
</dbReference>
<gene>
    <name evidence="2" type="ORF">D9R14_15850</name>
</gene>